<dbReference type="AlphaFoldDB" id="A0A8A3PK42"/>
<evidence type="ECO:0000256" key="1">
    <source>
        <dbReference type="ARBA" id="ARBA00023186"/>
    </source>
</evidence>
<dbReference type="InterPro" id="IPR051948">
    <property type="entry name" value="Hsp70_co-chaperone_J-domain"/>
</dbReference>
<dbReference type="PROSITE" id="PS00636">
    <property type="entry name" value="DNAJ_1"/>
    <property type="match status" value="1"/>
</dbReference>
<keyword evidence="5" id="KW-1185">Reference proteome</keyword>
<evidence type="ECO:0000313" key="4">
    <source>
        <dbReference type="EMBL" id="QSZ35321.1"/>
    </source>
</evidence>
<reference evidence="4" key="1">
    <citation type="submission" date="2020-10" db="EMBL/GenBank/DDBJ databases">
        <title>Genome Sequence of Monilinia vaccinii-corymbosi Sheds Light on Mummy Berry Disease Infection of Blueberry and Mating Type.</title>
        <authorList>
            <person name="Yow A.G."/>
            <person name="Zhang Y."/>
            <person name="Bansal K."/>
            <person name="Eacker S.M."/>
            <person name="Sullivan S."/>
            <person name="Liachko I."/>
            <person name="Cubeta M.A."/>
            <person name="Rollins J.A."/>
            <person name="Ashrafi H."/>
        </authorList>
    </citation>
    <scope>NUCLEOTIDE SEQUENCE</scope>
    <source>
        <strain evidence="4">RL-1</strain>
    </source>
</reference>
<dbReference type="SMART" id="SM00271">
    <property type="entry name" value="DnaJ"/>
    <property type="match status" value="1"/>
</dbReference>
<dbReference type="InterPro" id="IPR018253">
    <property type="entry name" value="DnaJ_domain_CS"/>
</dbReference>
<protein>
    <recommendedName>
        <fullName evidence="3">J domain-containing protein</fullName>
    </recommendedName>
</protein>
<dbReference type="Pfam" id="PF00226">
    <property type="entry name" value="DnaJ"/>
    <property type="match status" value="1"/>
</dbReference>
<dbReference type="GO" id="GO:0036503">
    <property type="term" value="P:ERAD pathway"/>
    <property type="evidence" value="ECO:0007669"/>
    <property type="project" value="TreeGrafter"/>
</dbReference>
<dbReference type="PANTHER" id="PTHR44360">
    <property type="entry name" value="DNAJ HOMOLOG SUBFAMILY B MEMBER 9"/>
    <property type="match status" value="1"/>
</dbReference>
<dbReference type="Gene3D" id="1.10.287.110">
    <property type="entry name" value="DnaJ domain"/>
    <property type="match status" value="1"/>
</dbReference>
<proteinExistence type="predicted"/>
<feature type="region of interest" description="Disordered" evidence="2">
    <location>
        <begin position="68"/>
        <end position="88"/>
    </location>
</feature>
<evidence type="ECO:0000259" key="3">
    <source>
        <dbReference type="PROSITE" id="PS50076"/>
    </source>
</evidence>
<dbReference type="EMBL" id="CP063409">
    <property type="protein sequence ID" value="QSZ35321.1"/>
    <property type="molecule type" value="Genomic_DNA"/>
</dbReference>
<dbReference type="GO" id="GO:0051087">
    <property type="term" value="F:protein-folding chaperone binding"/>
    <property type="evidence" value="ECO:0007669"/>
    <property type="project" value="TreeGrafter"/>
</dbReference>
<dbReference type="CDD" id="cd06257">
    <property type="entry name" value="DnaJ"/>
    <property type="match status" value="1"/>
</dbReference>
<dbReference type="InterPro" id="IPR036869">
    <property type="entry name" value="J_dom_sf"/>
</dbReference>
<dbReference type="PROSITE" id="PS50076">
    <property type="entry name" value="DNAJ_2"/>
    <property type="match status" value="1"/>
</dbReference>
<dbReference type="GO" id="GO:0051787">
    <property type="term" value="F:misfolded protein binding"/>
    <property type="evidence" value="ECO:0007669"/>
    <property type="project" value="TreeGrafter"/>
</dbReference>
<feature type="region of interest" description="Disordered" evidence="2">
    <location>
        <begin position="123"/>
        <end position="146"/>
    </location>
</feature>
<dbReference type="SUPFAM" id="SSF46565">
    <property type="entry name" value="Chaperone J-domain"/>
    <property type="match status" value="1"/>
</dbReference>
<organism evidence="4 5">
    <name type="scientific">Monilinia vaccinii-corymbosi</name>
    <dbReference type="NCBI Taxonomy" id="61207"/>
    <lineage>
        <taxon>Eukaryota</taxon>
        <taxon>Fungi</taxon>
        <taxon>Dikarya</taxon>
        <taxon>Ascomycota</taxon>
        <taxon>Pezizomycotina</taxon>
        <taxon>Leotiomycetes</taxon>
        <taxon>Helotiales</taxon>
        <taxon>Sclerotiniaceae</taxon>
        <taxon>Monilinia</taxon>
    </lineage>
</organism>
<dbReference type="GO" id="GO:0005783">
    <property type="term" value="C:endoplasmic reticulum"/>
    <property type="evidence" value="ECO:0007669"/>
    <property type="project" value="TreeGrafter"/>
</dbReference>
<dbReference type="PANTHER" id="PTHR44360:SF1">
    <property type="entry name" value="DNAJ HOMOLOG SUBFAMILY B MEMBER 9"/>
    <property type="match status" value="1"/>
</dbReference>
<accession>A0A8A3PK42</accession>
<name>A0A8A3PK42_9HELO</name>
<evidence type="ECO:0000313" key="5">
    <source>
        <dbReference type="Proteomes" id="UP000672032"/>
    </source>
</evidence>
<feature type="domain" description="J" evidence="3">
    <location>
        <begin position="8"/>
        <end position="73"/>
    </location>
</feature>
<dbReference type="PRINTS" id="PR00625">
    <property type="entry name" value="JDOMAIN"/>
</dbReference>
<evidence type="ECO:0000256" key="2">
    <source>
        <dbReference type="SAM" id="MobiDB-lite"/>
    </source>
</evidence>
<dbReference type="InterPro" id="IPR001623">
    <property type="entry name" value="DnaJ_domain"/>
</dbReference>
<sequence>MPSSPDFDLYEALKITKDASADEIIASYRRLARLHHPDKNLDNADATAEFQKVQAAYEVLSDEHQRRVYDESVSSSRLGGGSSQRHHQAYHGYEGGEMDKMVFDIFLRHVFARGPIYFTDMEQRPREDRRREEEEAAQVREQEAAQEAARFEKFHREIVEQAKRETEAELKKTMEEADAAALKEEAETKSKMKMDNIFAAHACITDVEKQAYCEHCSFWPKEQMKRKFRCLNCGRKRGMTRYKCPYCALVICQHCLVTKKFRKTT</sequence>
<keyword evidence="1" id="KW-0143">Chaperone</keyword>
<gene>
    <name evidence="4" type="ORF">DSL72_008190</name>
</gene>
<dbReference type="OrthoDB" id="10250354at2759"/>
<dbReference type="Proteomes" id="UP000672032">
    <property type="component" value="Chromosome 5"/>
</dbReference>